<proteinExistence type="predicted"/>
<keyword evidence="2" id="KW-1185">Reference proteome</keyword>
<comment type="caution">
    <text evidence="1">The sequence shown here is derived from an EMBL/GenBank/DDBJ whole genome shotgun (WGS) entry which is preliminary data.</text>
</comment>
<accession>X6LQU6</accession>
<protein>
    <submittedName>
        <fullName evidence="1">Uncharacterized protein</fullName>
    </submittedName>
</protein>
<evidence type="ECO:0000313" key="1">
    <source>
        <dbReference type="EMBL" id="ETO04253.1"/>
    </source>
</evidence>
<evidence type="ECO:0000313" key="2">
    <source>
        <dbReference type="Proteomes" id="UP000023152"/>
    </source>
</evidence>
<dbReference type="Proteomes" id="UP000023152">
    <property type="component" value="Unassembled WGS sequence"/>
</dbReference>
<name>X6LQU6_RETFI</name>
<sequence>WKGLKYHIVIAWTFSKRQYCSFNYIQDNVHVYSFSPDQLQTTINDLIEEAPIHQRHMEKVDKISKPWKRFLEKNMSASLSLLRVYYMREELVGRNTRLAVLFLKSWQHIAMKGKHHLSNNSLEIICAHLFEQLKMTRQQNNAPILAFDIIQEFFKLIIESEKEKKLMVIEWPYRANPFECLVDSKELLFWITSSYVKKKGGNGVKKKKNFNVMYVHMTGNMERKFKHWKDLYD</sequence>
<feature type="non-terminal residue" evidence="1">
    <location>
        <position position="233"/>
    </location>
</feature>
<gene>
    <name evidence="1" type="ORF">RFI_33144</name>
</gene>
<dbReference type="AlphaFoldDB" id="X6LQU6"/>
<dbReference type="EMBL" id="ASPP01029635">
    <property type="protein sequence ID" value="ETO04253.1"/>
    <property type="molecule type" value="Genomic_DNA"/>
</dbReference>
<reference evidence="1 2" key="1">
    <citation type="journal article" date="2013" name="Curr. Biol.">
        <title>The Genome of the Foraminiferan Reticulomyxa filosa.</title>
        <authorList>
            <person name="Glockner G."/>
            <person name="Hulsmann N."/>
            <person name="Schleicher M."/>
            <person name="Noegel A.A."/>
            <person name="Eichinger L."/>
            <person name="Gallinger C."/>
            <person name="Pawlowski J."/>
            <person name="Sierra R."/>
            <person name="Euteneuer U."/>
            <person name="Pillet L."/>
            <person name="Moustafa A."/>
            <person name="Platzer M."/>
            <person name="Groth M."/>
            <person name="Szafranski K."/>
            <person name="Schliwa M."/>
        </authorList>
    </citation>
    <scope>NUCLEOTIDE SEQUENCE [LARGE SCALE GENOMIC DNA]</scope>
</reference>
<organism evidence="1 2">
    <name type="scientific">Reticulomyxa filosa</name>
    <dbReference type="NCBI Taxonomy" id="46433"/>
    <lineage>
        <taxon>Eukaryota</taxon>
        <taxon>Sar</taxon>
        <taxon>Rhizaria</taxon>
        <taxon>Retaria</taxon>
        <taxon>Foraminifera</taxon>
        <taxon>Monothalamids</taxon>
        <taxon>Reticulomyxidae</taxon>
        <taxon>Reticulomyxa</taxon>
    </lineage>
</organism>
<feature type="non-terminal residue" evidence="1">
    <location>
        <position position="1"/>
    </location>
</feature>